<evidence type="ECO:0000313" key="1">
    <source>
        <dbReference type="EMBL" id="CAG8718900.1"/>
    </source>
</evidence>
<accession>A0ACA9PQJ7</accession>
<gene>
    <name evidence="1" type="ORF">ACOLOM_LOCUS11044</name>
</gene>
<protein>
    <submittedName>
        <fullName evidence="1">7271_t:CDS:1</fullName>
    </submittedName>
</protein>
<dbReference type="EMBL" id="CAJVPT010037946">
    <property type="protein sequence ID" value="CAG8718900.1"/>
    <property type="molecule type" value="Genomic_DNA"/>
</dbReference>
<organism evidence="1 2">
    <name type="scientific">Acaulospora colombiana</name>
    <dbReference type="NCBI Taxonomy" id="27376"/>
    <lineage>
        <taxon>Eukaryota</taxon>
        <taxon>Fungi</taxon>
        <taxon>Fungi incertae sedis</taxon>
        <taxon>Mucoromycota</taxon>
        <taxon>Glomeromycotina</taxon>
        <taxon>Glomeromycetes</taxon>
        <taxon>Diversisporales</taxon>
        <taxon>Acaulosporaceae</taxon>
        <taxon>Acaulospora</taxon>
    </lineage>
</organism>
<sequence>VATPQQPRRRTMSRTPRKTPSYGSIDPGERWEQDNNANEATNLISTTPSPSYPSSLAARFDSGWLDAALLWEPIRDPLHRVSSRYTTTTRRSLLVQARIPQKSVATSAPQLNANCSLVALYIHMWTIIRMKLYPFSDLELTQSSMRDPDGLSIHPPNP</sequence>
<feature type="non-terminal residue" evidence="1">
    <location>
        <position position="1"/>
    </location>
</feature>
<evidence type="ECO:0000313" key="2">
    <source>
        <dbReference type="Proteomes" id="UP000789525"/>
    </source>
</evidence>
<dbReference type="Proteomes" id="UP000789525">
    <property type="component" value="Unassembled WGS sequence"/>
</dbReference>
<comment type="caution">
    <text evidence="1">The sequence shown here is derived from an EMBL/GenBank/DDBJ whole genome shotgun (WGS) entry which is preliminary data.</text>
</comment>
<keyword evidence="2" id="KW-1185">Reference proteome</keyword>
<reference evidence="1" key="1">
    <citation type="submission" date="2021-06" db="EMBL/GenBank/DDBJ databases">
        <authorList>
            <person name="Kallberg Y."/>
            <person name="Tangrot J."/>
            <person name="Rosling A."/>
        </authorList>
    </citation>
    <scope>NUCLEOTIDE SEQUENCE</scope>
    <source>
        <strain evidence="1">CL356</strain>
    </source>
</reference>
<name>A0ACA9PQJ7_9GLOM</name>
<proteinExistence type="predicted"/>